<dbReference type="InterPro" id="IPR027417">
    <property type="entry name" value="P-loop_NTPase"/>
</dbReference>
<dbReference type="InterPro" id="IPR001650">
    <property type="entry name" value="Helicase_C-like"/>
</dbReference>
<dbReference type="CDD" id="cd18791">
    <property type="entry name" value="SF2_C_RHA"/>
    <property type="match status" value="1"/>
</dbReference>
<dbReference type="NCBIfam" id="TIGR01967">
    <property type="entry name" value="DEAH_box_HrpA"/>
    <property type="match status" value="1"/>
</dbReference>
<keyword evidence="4" id="KW-0067">ATP-binding</keyword>
<dbReference type="Pfam" id="PF11898">
    <property type="entry name" value="DUF3418"/>
    <property type="match status" value="1"/>
</dbReference>
<protein>
    <submittedName>
        <fullName evidence="8">ATP-dependent RNA helicase HrpA</fullName>
        <ecNumber evidence="8">3.6.4.13</ecNumber>
    </submittedName>
</protein>
<feature type="domain" description="Helicase C-terminal" evidence="7">
    <location>
        <begin position="285"/>
        <end position="457"/>
    </location>
</feature>
<sequence length="1324" mass="146326">MDPAQSRQPDVSNALRQARRAIDGALSRDRGRLQGLWSRWSGKPADERAREAFAQALSASVAQRQARAAALPQAPVDPSLPIAAEAERIVELIRKHQVIVIAGETGSGKTTQLPKLCLAAGRGAAGMIGCTQPRRIAARAVARRVAEELQTQLGGAVGYQVRFTENVGEQTAVKFMTDGILLAEIQSDRWLSRYDTILIDEAHERSLNIDFLLGYLKQLLQRRPDLKVIVTSATIDTERFAQHFGDAPVVNVEGRGYPVSVRYRPLGEGEDDGEQGRDGGSRDRSVNDGIVAACDEITREDPRGDVLIFLSGEREIRDAHQALERRKYRETEVLPLYARLSVRDQDRVFNPGPKRRIVLATNVAETSLTVPRIRYVVDPGLARVKRYSPRGKLDRLHIEPISQASADQRKGRCGRISEGTCYRLYSEADFLSRARYTDPEIRRAALAGVILRMLSLGLGNIEDFPFLEPPDPRAVADGWQQLGELGAVDESRKLTPTGKLMSRLPVDVKLARMLVAANQHGVLREMLVIASFLGIQDPRERPADQRAAADNAHAQFADPKSEFVGILKLWEAYQSAHEELTQSKLRGWCEKHFVGFLRMREWRELHRQLRLMGDELDWNSEPRAGEFDQAVYTTLHRALLAGLPTQIGFRSERGQYDGPRGRKFQLFPGSPLAKKPPPWVLSATLLDTERVWSLTNAGIEPDWVIAELPHLLARRQHDPRWARSQGRVVGSEQISLFGLVLAPKRPVHYGALFPEESRVIFARDALVTGEINTRSAFLARNLATLAKARDEEAKQRRSGLVVEEEWMAQWYLDRLPSHVHNAQALDAWYGKLPPAEKAALEWSLADLMVVDESDAQRFPPYLALGNARLAVKYRFEPGASDDGMTLAVPLHLLNALDPVRLSWLAPGFVADKAAALIKSLPKTLRRNFVPAPDFARAFFEAHPQASADSITGELSRFLSKLGGVAVVALDFDEAALEPHLRMNLQLIEGGGKGESRNVLAESRDLDDLRRRFGERAAAAFAARAADGLAQQGLTTFPDSPIPVSVAGAGGVPAYPALHDDGESVSLRVHAEAEVARREHPRGVRRLLAIALADKLKQARKQLPVTPKTGLLYAAIESAAPRNDGLKEGDRLRLDLVDGAFASLAADGAGAGLFDIRDSGAFAARRDAIAKQLFADAMERLRQAETILGAVAEARAKLESPLMGWASGNLDDMRAHLASLTPPGFLRNVPAQALREYPRYLKALALRGERALRDPVRDQARMLEIKPFADALARAVEEGAGDQPEWQALRWDLEELRVSLFAQELGARGGVSPKKLAQRLSQLRR</sequence>
<feature type="compositionally biased region" description="Basic and acidic residues" evidence="5">
    <location>
        <begin position="274"/>
        <end position="286"/>
    </location>
</feature>
<feature type="domain" description="Helicase ATP-binding" evidence="6">
    <location>
        <begin position="90"/>
        <end position="253"/>
    </location>
</feature>
<dbReference type="Pfam" id="PF04408">
    <property type="entry name" value="WHD_HA2"/>
    <property type="match status" value="1"/>
</dbReference>
<dbReference type="GO" id="GO:0003724">
    <property type="term" value="F:RNA helicase activity"/>
    <property type="evidence" value="ECO:0007669"/>
    <property type="project" value="UniProtKB-EC"/>
</dbReference>
<dbReference type="EMBL" id="CP071517">
    <property type="protein sequence ID" value="QSX76762.1"/>
    <property type="molecule type" value="Genomic_DNA"/>
</dbReference>
<evidence type="ECO:0000256" key="4">
    <source>
        <dbReference type="ARBA" id="ARBA00022840"/>
    </source>
</evidence>
<organism evidence="8 9">
    <name type="scientific">Lysobacter arenosi</name>
    <dbReference type="NCBI Taxonomy" id="2795387"/>
    <lineage>
        <taxon>Bacteria</taxon>
        <taxon>Pseudomonadati</taxon>
        <taxon>Pseudomonadota</taxon>
        <taxon>Gammaproteobacteria</taxon>
        <taxon>Lysobacterales</taxon>
        <taxon>Lysobacteraceae</taxon>
        <taxon>Lysobacter</taxon>
    </lineage>
</organism>
<dbReference type="InterPro" id="IPR011709">
    <property type="entry name" value="DEAD-box_helicase_OB_fold"/>
</dbReference>
<dbReference type="SMART" id="SM00847">
    <property type="entry name" value="HA2"/>
    <property type="match status" value="1"/>
</dbReference>
<dbReference type="Gene3D" id="1.20.120.1080">
    <property type="match status" value="1"/>
</dbReference>
<dbReference type="InterPro" id="IPR010222">
    <property type="entry name" value="RNA_helicase_HrpA"/>
</dbReference>
<dbReference type="RefSeq" id="WP_200608430.1">
    <property type="nucleotide sequence ID" value="NZ_CP071517.1"/>
</dbReference>
<dbReference type="Pfam" id="PF00271">
    <property type="entry name" value="Helicase_C"/>
    <property type="match status" value="1"/>
</dbReference>
<keyword evidence="9" id="KW-1185">Reference proteome</keyword>
<evidence type="ECO:0000256" key="2">
    <source>
        <dbReference type="ARBA" id="ARBA00022801"/>
    </source>
</evidence>
<reference evidence="8 9" key="1">
    <citation type="submission" date="2021-02" db="EMBL/GenBank/DDBJ databases">
        <title>Lysobacter arenosi sp. nov., isolated from soil of gangwondo yeongwol, south Korea.</title>
        <authorList>
            <person name="Kim K.R."/>
            <person name="Kim K.H."/>
            <person name="Jeon C.O."/>
        </authorList>
    </citation>
    <scope>NUCLEOTIDE SEQUENCE [LARGE SCALE GENOMIC DNA]</scope>
    <source>
        <strain evidence="8 9">R7</strain>
    </source>
</reference>
<evidence type="ECO:0000259" key="6">
    <source>
        <dbReference type="PROSITE" id="PS51192"/>
    </source>
</evidence>
<proteinExistence type="predicted"/>
<evidence type="ECO:0000313" key="8">
    <source>
        <dbReference type="EMBL" id="QSX76762.1"/>
    </source>
</evidence>
<dbReference type="InterPro" id="IPR003593">
    <property type="entry name" value="AAA+_ATPase"/>
</dbReference>
<dbReference type="Gene3D" id="3.40.50.300">
    <property type="entry name" value="P-loop containing nucleotide triphosphate hydrolases"/>
    <property type="match status" value="2"/>
</dbReference>
<dbReference type="PROSITE" id="PS51194">
    <property type="entry name" value="HELICASE_CTER"/>
    <property type="match status" value="1"/>
</dbReference>
<dbReference type="InterPro" id="IPR011545">
    <property type="entry name" value="DEAD/DEAH_box_helicase_dom"/>
</dbReference>
<dbReference type="InterPro" id="IPR048333">
    <property type="entry name" value="HA2_WH"/>
</dbReference>
<dbReference type="InterPro" id="IPR024590">
    <property type="entry name" value="HrpA_C"/>
</dbReference>
<dbReference type="Pfam" id="PF07717">
    <property type="entry name" value="OB_NTP_bind"/>
    <property type="match status" value="1"/>
</dbReference>
<dbReference type="Pfam" id="PF00270">
    <property type="entry name" value="DEAD"/>
    <property type="match status" value="1"/>
</dbReference>
<keyword evidence="3 8" id="KW-0347">Helicase</keyword>
<evidence type="ECO:0000256" key="3">
    <source>
        <dbReference type="ARBA" id="ARBA00022806"/>
    </source>
</evidence>
<dbReference type="SMART" id="SM00382">
    <property type="entry name" value="AAA"/>
    <property type="match status" value="1"/>
</dbReference>
<dbReference type="PROSITE" id="PS51192">
    <property type="entry name" value="HELICASE_ATP_BIND_1"/>
    <property type="match status" value="1"/>
</dbReference>
<dbReference type="SMART" id="SM00490">
    <property type="entry name" value="HELICc"/>
    <property type="match status" value="1"/>
</dbReference>
<dbReference type="GO" id="GO:0016787">
    <property type="term" value="F:hydrolase activity"/>
    <property type="evidence" value="ECO:0007669"/>
    <property type="project" value="UniProtKB-KW"/>
</dbReference>
<dbReference type="PANTHER" id="PTHR18934">
    <property type="entry name" value="ATP-DEPENDENT RNA HELICASE"/>
    <property type="match status" value="1"/>
</dbReference>
<evidence type="ECO:0000313" key="9">
    <source>
        <dbReference type="Proteomes" id="UP000663400"/>
    </source>
</evidence>
<keyword evidence="1" id="KW-0547">Nucleotide-binding</keyword>
<dbReference type="SUPFAM" id="SSF52540">
    <property type="entry name" value="P-loop containing nucleoside triphosphate hydrolases"/>
    <property type="match status" value="1"/>
</dbReference>
<name>A0ABX7REY8_9GAMM</name>
<dbReference type="PANTHER" id="PTHR18934:SF99">
    <property type="entry name" value="ATP-DEPENDENT RNA HELICASE DHX37-RELATED"/>
    <property type="match status" value="1"/>
</dbReference>
<accession>A0ABX7REY8</accession>
<gene>
    <name evidence="8" type="primary">hrpA</name>
    <name evidence="8" type="ORF">HIV01_009430</name>
</gene>
<evidence type="ECO:0000256" key="5">
    <source>
        <dbReference type="SAM" id="MobiDB-lite"/>
    </source>
</evidence>
<dbReference type="Pfam" id="PF21010">
    <property type="entry name" value="HA2_C"/>
    <property type="match status" value="1"/>
</dbReference>
<evidence type="ECO:0000256" key="1">
    <source>
        <dbReference type="ARBA" id="ARBA00022741"/>
    </source>
</evidence>
<dbReference type="Proteomes" id="UP000663400">
    <property type="component" value="Chromosome"/>
</dbReference>
<dbReference type="InterPro" id="IPR014001">
    <property type="entry name" value="Helicase_ATP-bd"/>
</dbReference>
<dbReference type="EC" id="3.6.4.13" evidence="8"/>
<evidence type="ECO:0000259" key="7">
    <source>
        <dbReference type="PROSITE" id="PS51194"/>
    </source>
</evidence>
<dbReference type="SMART" id="SM00487">
    <property type="entry name" value="DEXDc"/>
    <property type="match status" value="1"/>
</dbReference>
<feature type="region of interest" description="Disordered" evidence="5">
    <location>
        <begin position="263"/>
        <end position="286"/>
    </location>
</feature>
<dbReference type="InterPro" id="IPR007502">
    <property type="entry name" value="Helicase-assoc_dom"/>
</dbReference>
<keyword evidence="2 8" id="KW-0378">Hydrolase</keyword>